<gene>
    <name evidence="1" type="ORF">Thiowin_04470</name>
</gene>
<sequence length="64" mass="6979">MRQPLSYPLDTNSDNTYFIDEASKLSAGMVDKATFASDINAFYPTGRNQAALECIFTQLEAGAP</sequence>
<dbReference type="RefSeq" id="WP_328985099.1">
    <property type="nucleotide sequence ID" value="NZ_CP121472.1"/>
</dbReference>
<organism evidence="1 2">
    <name type="scientific">Thiorhodovibrio winogradskyi</name>
    <dbReference type="NCBI Taxonomy" id="77007"/>
    <lineage>
        <taxon>Bacteria</taxon>
        <taxon>Pseudomonadati</taxon>
        <taxon>Pseudomonadota</taxon>
        <taxon>Gammaproteobacteria</taxon>
        <taxon>Chromatiales</taxon>
        <taxon>Chromatiaceae</taxon>
        <taxon>Thiorhodovibrio</taxon>
    </lineage>
</organism>
<proteinExistence type="predicted"/>
<evidence type="ECO:0000313" key="1">
    <source>
        <dbReference type="EMBL" id="WPL19353.1"/>
    </source>
</evidence>
<reference evidence="1 2" key="1">
    <citation type="journal article" date="2023" name="Microorganisms">
        <title>Thiorhodovibrio frisius and Trv. litoralis spp. nov., Two Novel Members from a Clade of Fastidious Purple Sulfur Bacteria That Exhibit Unique Red-Shifted Light-Harvesting Capabilities.</title>
        <authorList>
            <person name="Methner A."/>
            <person name="Kuzyk S.B."/>
            <person name="Petersen J."/>
            <person name="Bauer S."/>
            <person name="Brinkmann H."/>
            <person name="Sichau K."/>
            <person name="Wanner G."/>
            <person name="Wolf J."/>
            <person name="Neumann-Schaal M."/>
            <person name="Henke P."/>
            <person name="Tank M."/>
            <person name="Sproer C."/>
            <person name="Bunk B."/>
            <person name="Overmann J."/>
        </authorList>
    </citation>
    <scope>NUCLEOTIDE SEQUENCE [LARGE SCALE GENOMIC DNA]</scope>
    <source>
        <strain evidence="1 2">DSM 6702</strain>
    </source>
</reference>
<keyword evidence="2" id="KW-1185">Reference proteome</keyword>
<evidence type="ECO:0000313" key="2">
    <source>
        <dbReference type="Proteomes" id="UP001432180"/>
    </source>
</evidence>
<name>A0ABZ0SFB4_9GAMM</name>
<protein>
    <submittedName>
        <fullName evidence="1">Uncharacterized protein</fullName>
    </submittedName>
</protein>
<accession>A0ABZ0SFB4</accession>
<dbReference type="EMBL" id="CP121472">
    <property type="protein sequence ID" value="WPL19353.1"/>
    <property type="molecule type" value="Genomic_DNA"/>
</dbReference>
<dbReference type="Proteomes" id="UP001432180">
    <property type="component" value="Chromosome"/>
</dbReference>